<evidence type="ECO:0000256" key="1">
    <source>
        <dbReference type="SAM" id="MobiDB-lite"/>
    </source>
</evidence>
<dbReference type="Pfam" id="PF02771">
    <property type="entry name" value="Acyl-CoA_dh_N"/>
    <property type="match status" value="1"/>
</dbReference>
<feature type="domain" description="Acyl-CoA dehydrogenase/oxidase N-terminal" evidence="2">
    <location>
        <begin position="12"/>
        <end position="115"/>
    </location>
</feature>
<sequence>MDETGAECRALQRARWLADDVLFPSAAEVESDDRVPAAQLDLLAAEGFYGLAAPEDLTRLDLPDFPAVLRLVELLAGGCLTTTFVWMQHHGAVMALADSANEALRTAYLADLAEGRRRAGLAVGAAVRPGPPLVRAERVDGGYVLDGEAPWVTGWGMVDVLHTAGRDTDDVVVWALLDAEESGTLSVEPLELLAVQASRTVTVRFTRHFVPDERVLGTQAQAAHLQGDIESVRFTGSLGLGLAGRAITLLGEEAGALPGELDAARSLLLGASPEEVPAARARISELALRAASAYAVAHGSRSLLPSATAGRLVREATFLLLFATRPTIRENLLHRLTTSSRSGDPSIPSGDPSSPPGGSSSPSGSSSSPSGV</sequence>
<dbReference type="EMBL" id="QUAK01000227">
    <property type="protein sequence ID" value="RFU82927.1"/>
    <property type="molecule type" value="Genomic_DNA"/>
</dbReference>
<dbReference type="OrthoDB" id="3536625at2"/>
<dbReference type="GO" id="GO:0050660">
    <property type="term" value="F:flavin adenine dinucleotide binding"/>
    <property type="evidence" value="ECO:0007669"/>
    <property type="project" value="InterPro"/>
</dbReference>
<dbReference type="Proteomes" id="UP000263094">
    <property type="component" value="Unassembled WGS sequence"/>
</dbReference>
<evidence type="ECO:0000259" key="2">
    <source>
        <dbReference type="Pfam" id="PF02771"/>
    </source>
</evidence>
<evidence type="ECO:0000313" key="3">
    <source>
        <dbReference type="EMBL" id="RFU82927.1"/>
    </source>
</evidence>
<dbReference type="Gene3D" id="2.40.110.10">
    <property type="entry name" value="Butyryl-CoA Dehydrogenase, subunit A, domain 2"/>
    <property type="match status" value="1"/>
</dbReference>
<gene>
    <name evidence="3" type="ORF">DY218_30325</name>
</gene>
<feature type="region of interest" description="Disordered" evidence="1">
    <location>
        <begin position="336"/>
        <end position="372"/>
    </location>
</feature>
<dbReference type="PANTHER" id="PTHR43884:SF12">
    <property type="entry name" value="ISOVALERYL-COA DEHYDROGENASE, MITOCHONDRIAL-RELATED"/>
    <property type="match status" value="1"/>
</dbReference>
<organism evidence="3 4">
    <name type="scientific">Streptomyces triticagri</name>
    <dbReference type="NCBI Taxonomy" id="2293568"/>
    <lineage>
        <taxon>Bacteria</taxon>
        <taxon>Bacillati</taxon>
        <taxon>Actinomycetota</taxon>
        <taxon>Actinomycetes</taxon>
        <taxon>Kitasatosporales</taxon>
        <taxon>Streptomycetaceae</taxon>
        <taxon>Streptomyces</taxon>
    </lineage>
</organism>
<keyword evidence="4" id="KW-1185">Reference proteome</keyword>
<comment type="caution">
    <text evidence="3">The sequence shown here is derived from an EMBL/GenBank/DDBJ whole genome shotgun (WGS) entry which is preliminary data.</text>
</comment>
<dbReference type="InterPro" id="IPR009100">
    <property type="entry name" value="AcylCoA_DH/oxidase_NM_dom_sf"/>
</dbReference>
<dbReference type="PANTHER" id="PTHR43884">
    <property type="entry name" value="ACYL-COA DEHYDROGENASE"/>
    <property type="match status" value="1"/>
</dbReference>
<dbReference type="Gene3D" id="1.10.540.10">
    <property type="entry name" value="Acyl-CoA dehydrogenase/oxidase, N-terminal domain"/>
    <property type="match status" value="1"/>
</dbReference>
<dbReference type="GO" id="GO:0003995">
    <property type="term" value="F:acyl-CoA dehydrogenase activity"/>
    <property type="evidence" value="ECO:0007669"/>
    <property type="project" value="TreeGrafter"/>
</dbReference>
<dbReference type="AlphaFoldDB" id="A0A372LY06"/>
<dbReference type="SUPFAM" id="SSF56645">
    <property type="entry name" value="Acyl-CoA dehydrogenase NM domain-like"/>
    <property type="match status" value="1"/>
</dbReference>
<dbReference type="InterPro" id="IPR046373">
    <property type="entry name" value="Acyl-CoA_Oxase/DH_mid-dom_sf"/>
</dbReference>
<feature type="compositionally biased region" description="Low complexity" evidence="1">
    <location>
        <begin position="339"/>
        <end position="372"/>
    </location>
</feature>
<reference evidence="3 4" key="1">
    <citation type="submission" date="2018-08" db="EMBL/GenBank/DDBJ databases">
        <title>Isolation, diversity and antifungal activity of Actinobacteria from wheat.</title>
        <authorList>
            <person name="Han C."/>
        </authorList>
    </citation>
    <scope>NUCLEOTIDE SEQUENCE [LARGE SCALE GENOMIC DNA]</scope>
    <source>
        <strain evidence="3 4">NEAU-YY421</strain>
    </source>
</reference>
<dbReference type="RefSeq" id="WP_128559352.1">
    <property type="nucleotide sequence ID" value="NZ_QUAK01000227.1"/>
</dbReference>
<evidence type="ECO:0000313" key="4">
    <source>
        <dbReference type="Proteomes" id="UP000263094"/>
    </source>
</evidence>
<proteinExistence type="predicted"/>
<accession>A0A372LY06</accession>
<dbReference type="InterPro" id="IPR037069">
    <property type="entry name" value="AcylCoA_DH/ox_N_sf"/>
</dbReference>
<protein>
    <submittedName>
        <fullName evidence="3">Acyl-CoA dehydrogenase</fullName>
    </submittedName>
</protein>
<dbReference type="InterPro" id="IPR013786">
    <property type="entry name" value="AcylCoA_DH/ox_N"/>
</dbReference>
<name>A0A372LY06_9ACTN</name>